<evidence type="ECO:0000313" key="1">
    <source>
        <dbReference type="EMBL" id="KAK7206317.1"/>
    </source>
</evidence>
<sequence>MFNRHVLRSYLARFRLQVSSSLCRWPTCLASSCLRSPLNLLYRGQMRPVTSAQYLSPSSDAYRPAPRADTPTYKPHDIKALDLNPSSTTCAAFCTAVFLTHRPITDCCLPLHFGSPAGSENDLFQQKAIKHIRHMPLVTLSSSNSLVSRSPTHC</sequence>
<keyword evidence="2" id="KW-1185">Reference proteome</keyword>
<protein>
    <submittedName>
        <fullName evidence="1">Uncharacterized protein</fullName>
    </submittedName>
</protein>
<name>A0ABR1F904_9ASCO</name>
<evidence type="ECO:0000313" key="2">
    <source>
        <dbReference type="Proteomes" id="UP001498771"/>
    </source>
</evidence>
<comment type="caution">
    <text evidence="1">The sequence shown here is derived from an EMBL/GenBank/DDBJ whole genome shotgun (WGS) entry which is preliminary data.</text>
</comment>
<reference evidence="1 2" key="1">
    <citation type="submission" date="2024-03" db="EMBL/GenBank/DDBJ databases">
        <title>Genome-scale model development and genomic sequencing of the oleaginous clade Lipomyces.</title>
        <authorList>
            <consortium name="Lawrence Berkeley National Laboratory"/>
            <person name="Czajka J.J."/>
            <person name="Han Y."/>
            <person name="Kim J."/>
            <person name="Mondo S.J."/>
            <person name="Hofstad B.A."/>
            <person name="Robles A."/>
            <person name="Haridas S."/>
            <person name="Riley R."/>
            <person name="LaButti K."/>
            <person name="Pangilinan J."/>
            <person name="Andreopoulos W."/>
            <person name="Lipzen A."/>
            <person name="Yan J."/>
            <person name="Wang M."/>
            <person name="Ng V."/>
            <person name="Grigoriev I.V."/>
            <person name="Spatafora J.W."/>
            <person name="Magnuson J.K."/>
            <person name="Baker S.E."/>
            <person name="Pomraning K.R."/>
        </authorList>
    </citation>
    <scope>NUCLEOTIDE SEQUENCE [LARGE SCALE GENOMIC DNA]</scope>
    <source>
        <strain evidence="1 2">Phaff 52-87</strain>
    </source>
</reference>
<dbReference type="Proteomes" id="UP001498771">
    <property type="component" value="Unassembled WGS sequence"/>
</dbReference>
<organism evidence="1 2">
    <name type="scientific">Myxozyma melibiosi</name>
    <dbReference type="NCBI Taxonomy" id="54550"/>
    <lineage>
        <taxon>Eukaryota</taxon>
        <taxon>Fungi</taxon>
        <taxon>Dikarya</taxon>
        <taxon>Ascomycota</taxon>
        <taxon>Saccharomycotina</taxon>
        <taxon>Lipomycetes</taxon>
        <taxon>Lipomycetales</taxon>
        <taxon>Lipomycetaceae</taxon>
        <taxon>Myxozyma</taxon>
    </lineage>
</organism>
<gene>
    <name evidence="1" type="ORF">BZA70DRAFT_131887</name>
</gene>
<accession>A0ABR1F904</accession>
<dbReference type="RefSeq" id="XP_064769350.1">
    <property type="nucleotide sequence ID" value="XM_064909565.1"/>
</dbReference>
<dbReference type="EMBL" id="JBBJBU010000003">
    <property type="protein sequence ID" value="KAK7206317.1"/>
    <property type="molecule type" value="Genomic_DNA"/>
</dbReference>
<dbReference type="GeneID" id="90035077"/>
<proteinExistence type="predicted"/>